<dbReference type="PROSITE" id="PS50209">
    <property type="entry name" value="CARD"/>
    <property type="match status" value="1"/>
</dbReference>
<protein>
    <submittedName>
        <fullName evidence="7 8">Uncharacterized protein LOC108267980</fullName>
    </submittedName>
</protein>
<feature type="region of interest" description="Disordered" evidence="4">
    <location>
        <begin position="326"/>
        <end position="348"/>
    </location>
</feature>
<reference evidence="6" key="1">
    <citation type="journal article" date="2016" name="Nat. Commun.">
        <title>The channel catfish genome sequence provides insights into the evolution of scale formation in teleosts.</title>
        <authorList>
            <person name="Liu Z."/>
            <person name="Liu S."/>
            <person name="Yao J."/>
            <person name="Bao L."/>
            <person name="Zhang J."/>
            <person name="Li Y."/>
            <person name="Jiang C."/>
            <person name="Sun L."/>
            <person name="Wang R."/>
            <person name="Zhang Y."/>
            <person name="Zhou T."/>
            <person name="Zeng Q."/>
            <person name="Fu Q."/>
            <person name="Gao S."/>
            <person name="Li N."/>
            <person name="Koren S."/>
            <person name="Jiang Y."/>
            <person name="Zimin A."/>
            <person name="Xu P."/>
            <person name="Phillippy A.M."/>
            <person name="Geng X."/>
            <person name="Song L."/>
            <person name="Sun F."/>
            <person name="Li C."/>
            <person name="Wang X."/>
            <person name="Chen A."/>
            <person name="Jin Y."/>
            <person name="Yuan Z."/>
            <person name="Yang Y."/>
            <person name="Tan S."/>
            <person name="Peatman E."/>
            <person name="Lu J."/>
            <person name="Qin Z."/>
            <person name="Dunham R."/>
            <person name="Li Z."/>
            <person name="Sonstegard T."/>
            <person name="Feng J."/>
            <person name="Danzmann R.G."/>
            <person name="Schroeder S."/>
            <person name="Scheffler B."/>
            <person name="Duke M.V."/>
            <person name="Ballard L."/>
            <person name="Kucuktas H."/>
            <person name="Kaltenboeck L."/>
            <person name="Liu H."/>
            <person name="Armbruster J."/>
            <person name="Xie Y."/>
            <person name="Kirby M.L."/>
            <person name="Tian Y."/>
            <person name="Flanagan M.E."/>
            <person name="Mu W."/>
            <person name="Waldbieser G.C."/>
        </authorList>
    </citation>
    <scope>NUCLEOTIDE SEQUENCE [LARGE SCALE GENOMIC DNA]</scope>
    <source>
        <strain evidence="6">SDA103</strain>
    </source>
</reference>
<name>A0A2D0RC16_ICTPU</name>
<dbReference type="RefSeq" id="XP_047012447.1">
    <property type="nucleotide sequence ID" value="XM_047156491.2"/>
</dbReference>
<dbReference type="Proteomes" id="UP000221080">
    <property type="component" value="Chromosome 7"/>
</dbReference>
<dbReference type="InterPro" id="IPR001315">
    <property type="entry name" value="CARD"/>
</dbReference>
<dbReference type="InterPro" id="IPR027417">
    <property type="entry name" value="P-loop_NTPase"/>
</dbReference>
<sequence length="461" mass="53317">MGSQTSRPSDQQPLLDHTDEVPLIEKISVVVMGPHGVGKNTVGNAILKKKAFTFQDRSKNYYLKEENTTFDRHVSVIRVPGWSADLTSENNIQLWQVIKDSLRSVDDGPHAIILVVNMNTETAETTKEKLKQLLGDNVFQHILIASVDRKNIVVCHSERKQTVINRCKYHLFVRCTCGQQNKKLIETIEDFIVYKEDIRFYTVRKKAQKMELQHQDLANLVDGLNHKISALSCSKDSNEHVIQSQKAEVKELQRLLKEKEHMLRAKEEEIKSLKSNQNHTKLSALHKQLEHAAKKEKKLQGMVGEMKKNLEEKNKEIKELRKEIEALKSQNENKKSTKPPSMTGRMQKPTNSVELIPLISTETLSSEAPQASEVHRAVQFLKKNRKELIERIVAVKPIADELFPFINQYKYEKILQAPSEYEQRRQLYDIMDKGGKKLQFEFYKCLLKHEKYLVEDLEESP</sequence>
<feature type="domain" description="CARD" evidence="5">
    <location>
        <begin position="373"/>
        <end position="461"/>
    </location>
</feature>
<dbReference type="Gene3D" id="1.10.533.10">
    <property type="entry name" value="Death Domain, Fas"/>
    <property type="match status" value="1"/>
</dbReference>
<dbReference type="PANTHER" id="PTHR10903">
    <property type="entry name" value="GTPASE, IMAP FAMILY MEMBER-RELATED"/>
    <property type="match status" value="1"/>
</dbReference>
<comment type="similarity">
    <text evidence="1">Belongs to the TRAFAC class TrmE-Era-EngA-EngB-Septin-like GTPase superfamily. AIG1/Toc34/Toc159-like paraseptin GTPase family. IAN subfamily.</text>
</comment>
<dbReference type="GeneID" id="108267980"/>
<keyword evidence="2" id="KW-0547">Nucleotide-binding</keyword>
<keyword evidence="6" id="KW-1185">Reference proteome</keyword>
<dbReference type="AlphaFoldDB" id="A0A2D0RC16"/>
<feature type="compositionally biased region" description="Basic and acidic residues" evidence="4">
    <location>
        <begin position="326"/>
        <end position="335"/>
    </location>
</feature>
<dbReference type="Gene3D" id="3.40.50.300">
    <property type="entry name" value="P-loop containing nucleotide triphosphate hydrolases"/>
    <property type="match status" value="1"/>
</dbReference>
<organism evidence="6 7">
    <name type="scientific">Ictalurus punctatus</name>
    <name type="common">Channel catfish</name>
    <name type="synonym">Silurus punctatus</name>
    <dbReference type="NCBI Taxonomy" id="7998"/>
    <lineage>
        <taxon>Eukaryota</taxon>
        <taxon>Metazoa</taxon>
        <taxon>Chordata</taxon>
        <taxon>Craniata</taxon>
        <taxon>Vertebrata</taxon>
        <taxon>Euteleostomi</taxon>
        <taxon>Actinopterygii</taxon>
        <taxon>Neopterygii</taxon>
        <taxon>Teleostei</taxon>
        <taxon>Ostariophysi</taxon>
        <taxon>Siluriformes</taxon>
        <taxon>Ictaluridae</taxon>
        <taxon>Ictalurus</taxon>
    </lineage>
</organism>
<gene>
    <name evidence="7 8" type="primary">LOC108267980</name>
</gene>
<reference evidence="7 8" key="2">
    <citation type="submission" date="2025-04" db="UniProtKB">
        <authorList>
            <consortium name="RefSeq"/>
        </authorList>
    </citation>
    <scope>IDENTIFICATION</scope>
    <source>
        <tissue evidence="7 8">Blood</tissue>
    </source>
</reference>
<evidence type="ECO:0000256" key="3">
    <source>
        <dbReference type="ARBA" id="ARBA00023134"/>
    </source>
</evidence>
<evidence type="ECO:0000256" key="4">
    <source>
        <dbReference type="SAM" id="MobiDB-lite"/>
    </source>
</evidence>
<accession>A0A2D0RC16</accession>
<dbReference type="SUPFAM" id="SSF47986">
    <property type="entry name" value="DEATH domain"/>
    <property type="match status" value="1"/>
</dbReference>
<evidence type="ECO:0000313" key="7">
    <source>
        <dbReference type="RefSeq" id="XP_017328084.1"/>
    </source>
</evidence>
<dbReference type="STRING" id="7998.ENSIPUP00000011860"/>
<evidence type="ECO:0000313" key="6">
    <source>
        <dbReference type="Proteomes" id="UP000221080"/>
    </source>
</evidence>
<dbReference type="SUPFAM" id="SSF52540">
    <property type="entry name" value="P-loop containing nucleoside triphosphate hydrolases"/>
    <property type="match status" value="1"/>
</dbReference>
<dbReference type="RefSeq" id="XP_017328084.1">
    <property type="nucleotide sequence ID" value="XM_017472595.3"/>
</dbReference>
<dbReference type="PANTHER" id="PTHR10903:SF168">
    <property type="entry name" value="GTPASE IMAP FAMILY MEMBER 4-RELATED"/>
    <property type="match status" value="1"/>
</dbReference>
<evidence type="ECO:0000313" key="8">
    <source>
        <dbReference type="RefSeq" id="XP_047012447.1"/>
    </source>
</evidence>
<dbReference type="InterPro" id="IPR045058">
    <property type="entry name" value="GIMA/IAN/Toc"/>
</dbReference>
<dbReference type="InterPro" id="IPR011029">
    <property type="entry name" value="DEATH-like_dom_sf"/>
</dbReference>
<keyword evidence="3" id="KW-0342">GTP-binding</keyword>
<dbReference type="Pfam" id="PF00619">
    <property type="entry name" value="CARD"/>
    <property type="match status" value="1"/>
</dbReference>
<dbReference type="KEGG" id="ipu:108267980"/>
<proteinExistence type="inferred from homology"/>
<evidence type="ECO:0000259" key="5">
    <source>
        <dbReference type="PROSITE" id="PS50209"/>
    </source>
</evidence>
<dbReference type="OrthoDB" id="8891580at2759"/>
<evidence type="ECO:0000256" key="2">
    <source>
        <dbReference type="ARBA" id="ARBA00022741"/>
    </source>
</evidence>
<dbReference type="Pfam" id="PF04548">
    <property type="entry name" value="AIG1"/>
    <property type="match status" value="1"/>
</dbReference>
<evidence type="ECO:0000256" key="1">
    <source>
        <dbReference type="ARBA" id="ARBA00008535"/>
    </source>
</evidence>
<dbReference type="InterPro" id="IPR006703">
    <property type="entry name" value="G_AIG1"/>
</dbReference>
<dbReference type="GO" id="GO:0005525">
    <property type="term" value="F:GTP binding"/>
    <property type="evidence" value="ECO:0007669"/>
    <property type="project" value="UniProtKB-KW"/>
</dbReference>
<dbReference type="GO" id="GO:0042981">
    <property type="term" value="P:regulation of apoptotic process"/>
    <property type="evidence" value="ECO:0007669"/>
    <property type="project" value="InterPro"/>
</dbReference>